<comment type="caution">
    <text evidence="2">The sequence shown here is derived from an EMBL/GenBank/DDBJ whole genome shotgun (WGS) entry which is preliminary data.</text>
</comment>
<feature type="region of interest" description="Disordered" evidence="1">
    <location>
        <begin position="50"/>
        <end position="74"/>
    </location>
</feature>
<evidence type="ECO:0008006" key="4">
    <source>
        <dbReference type="Google" id="ProtNLM"/>
    </source>
</evidence>
<dbReference type="EMBL" id="QJNU01000327">
    <property type="protein sequence ID" value="RYP02168.1"/>
    <property type="molecule type" value="Genomic_DNA"/>
</dbReference>
<sequence length="92" mass="10380">MTAIPNPEEGGAYGRNASDSWEEIYGYLQQHGKLHGYGVKKVNAGNYRHGKPTRFRINCNRDTPVKSQSYGKRKGQTTKKVGYLWYGVLKAT</sequence>
<name>A0A4Q4T764_9PEZI</name>
<dbReference type="Proteomes" id="UP000293360">
    <property type="component" value="Unassembled WGS sequence"/>
</dbReference>
<reference evidence="2 3" key="1">
    <citation type="submission" date="2018-06" db="EMBL/GenBank/DDBJ databases">
        <title>Complete Genomes of Monosporascus.</title>
        <authorList>
            <person name="Robinson A.J."/>
            <person name="Natvig D.O."/>
        </authorList>
    </citation>
    <scope>NUCLEOTIDE SEQUENCE [LARGE SCALE GENOMIC DNA]</scope>
    <source>
        <strain evidence="2 3">CBS 110550</strain>
    </source>
</reference>
<evidence type="ECO:0000256" key="1">
    <source>
        <dbReference type="SAM" id="MobiDB-lite"/>
    </source>
</evidence>
<dbReference type="AlphaFoldDB" id="A0A4Q4T764"/>
<gene>
    <name evidence="2" type="ORF">DL764_005919</name>
</gene>
<keyword evidence="3" id="KW-1185">Reference proteome</keyword>
<proteinExistence type="predicted"/>
<evidence type="ECO:0000313" key="3">
    <source>
        <dbReference type="Proteomes" id="UP000293360"/>
    </source>
</evidence>
<protein>
    <recommendedName>
        <fullName evidence="4">FAR1 domain-containing protein</fullName>
    </recommendedName>
</protein>
<dbReference type="OrthoDB" id="10386374at2759"/>
<evidence type="ECO:0000313" key="2">
    <source>
        <dbReference type="EMBL" id="RYP02168.1"/>
    </source>
</evidence>
<organism evidence="2 3">
    <name type="scientific">Monosporascus ibericus</name>
    <dbReference type="NCBI Taxonomy" id="155417"/>
    <lineage>
        <taxon>Eukaryota</taxon>
        <taxon>Fungi</taxon>
        <taxon>Dikarya</taxon>
        <taxon>Ascomycota</taxon>
        <taxon>Pezizomycotina</taxon>
        <taxon>Sordariomycetes</taxon>
        <taxon>Xylariomycetidae</taxon>
        <taxon>Xylariales</taxon>
        <taxon>Xylariales incertae sedis</taxon>
        <taxon>Monosporascus</taxon>
    </lineage>
</organism>
<accession>A0A4Q4T764</accession>